<evidence type="ECO:0000256" key="7">
    <source>
        <dbReference type="ARBA" id="ARBA00022692"/>
    </source>
</evidence>
<comment type="pathway">
    <text evidence="2 12">Protein modification; protein glycosylation.</text>
</comment>
<dbReference type="EMBL" id="CAEFZW010000002">
    <property type="protein sequence ID" value="CAB4252814.1"/>
    <property type="molecule type" value="Genomic_DNA"/>
</dbReference>
<name>A0A8H2ZFZ6_9SACH</name>
<organism evidence="15 16">
    <name type="scientific">Maudiozyma barnettii</name>
    <dbReference type="NCBI Taxonomy" id="61262"/>
    <lineage>
        <taxon>Eukaryota</taxon>
        <taxon>Fungi</taxon>
        <taxon>Dikarya</taxon>
        <taxon>Ascomycota</taxon>
        <taxon>Saccharomycotina</taxon>
        <taxon>Saccharomycetes</taxon>
        <taxon>Saccharomycetales</taxon>
        <taxon>Saccharomycetaceae</taxon>
        <taxon>Maudiozyma</taxon>
    </lineage>
</organism>
<evidence type="ECO:0000259" key="13">
    <source>
        <dbReference type="Pfam" id="PF00534"/>
    </source>
</evidence>
<evidence type="ECO:0000256" key="11">
    <source>
        <dbReference type="ARBA" id="ARBA00045065"/>
    </source>
</evidence>
<dbReference type="GO" id="GO:0006487">
    <property type="term" value="P:protein N-linked glycosylation"/>
    <property type="evidence" value="ECO:0007669"/>
    <property type="project" value="TreeGrafter"/>
</dbReference>
<feature type="domain" description="ALG11 mannosyltransferase N-terminal" evidence="14">
    <location>
        <begin position="113"/>
        <end position="308"/>
    </location>
</feature>
<reference evidence="15 16" key="1">
    <citation type="submission" date="2020-05" db="EMBL/GenBank/DDBJ databases">
        <authorList>
            <person name="Casaregola S."/>
            <person name="Devillers H."/>
            <person name="Grondin C."/>
        </authorList>
    </citation>
    <scope>NUCLEOTIDE SEQUENCE [LARGE SCALE GENOMIC DNA]</scope>
    <source>
        <strain evidence="15 16">CLIB 1767</strain>
    </source>
</reference>
<evidence type="ECO:0000256" key="6">
    <source>
        <dbReference type="ARBA" id="ARBA00022679"/>
    </source>
</evidence>
<keyword evidence="7" id="KW-0812">Transmembrane</keyword>
<dbReference type="GeneID" id="64855955"/>
<evidence type="ECO:0000313" key="15">
    <source>
        <dbReference type="EMBL" id="CAB4252814.1"/>
    </source>
</evidence>
<evidence type="ECO:0000256" key="10">
    <source>
        <dbReference type="ARBA" id="ARBA00023136"/>
    </source>
</evidence>
<dbReference type="InterPro" id="IPR038013">
    <property type="entry name" value="ALG11"/>
</dbReference>
<comment type="subcellular location">
    <subcellularLocation>
        <location evidence="1">Endoplasmic reticulum membrane</location>
        <topology evidence="1">Single-pass membrane protein</topology>
    </subcellularLocation>
</comment>
<comment type="catalytic activity">
    <reaction evidence="11 12">
        <text>an alpha-D-Man-(1-&gt;3)-[alpha-D-Man-(1-&gt;6)]-beta-D-Man-(1-&gt;4)-beta-D-GlcNAc-(1-&gt;4)-alpha-D-GlcNAc-diphospho-di-trans,poly-cis-dolichol + 2 GDP-alpha-D-mannose = an alpha-D-Man-(1-&gt;2)-alpha-D-Man-(1-&gt;2)-alpha-D-Man-(1-&gt;3)-[alpha-D-Man-(1-&gt;6)]-beta-D-Man-(1-&gt;4)-beta-D-GlcNAc-(1-&gt;4)-alpha-D-GlcNAc-diphospho-di-trans,poly-cis-dolichol + 2 GDP + 2 H(+)</text>
        <dbReference type="Rhea" id="RHEA:29523"/>
        <dbReference type="Rhea" id="RHEA-COMP:19515"/>
        <dbReference type="Rhea" id="RHEA-COMP:19516"/>
        <dbReference type="ChEBI" id="CHEBI:15378"/>
        <dbReference type="ChEBI" id="CHEBI:57527"/>
        <dbReference type="ChEBI" id="CHEBI:58189"/>
        <dbReference type="ChEBI" id="CHEBI:132511"/>
        <dbReference type="ChEBI" id="CHEBI:132515"/>
        <dbReference type="EC" id="2.4.1.131"/>
    </reaction>
    <physiologicalReaction direction="left-to-right" evidence="11 12">
        <dbReference type="Rhea" id="RHEA:29524"/>
    </physiologicalReaction>
</comment>
<dbReference type="GO" id="GO:0005789">
    <property type="term" value="C:endoplasmic reticulum membrane"/>
    <property type="evidence" value="ECO:0007669"/>
    <property type="project" value="UniProtKB-SubCell"/>
</dbReference>
<dbReference type="AlphaFoldDB" id="A0A8H2ZFZ6"/>
<protein>
    <recommendedName>
        <fullName evidence="4 12">GDP-Man:Man(3)GlcNAc(2)-PP-Dol alpha-1,2-mannosyltransferase</fullName>
        <ecNumber evidence="3 12">2.4.1.131</ecNumber>
    </recommendedName>
</protein>
<evidence type="ECO:0000256" key="3">
    <source>
        <dbReference type="ARBA" id="ARBA00012645"/>
    </source>
</evidence>
<dbReference type="Pfam" id="PF15924">
    <property type="entry name" value="ALG11_N"/>
    <property type="match status" value="1"/>
</dbReference>
<evidence type="ECO:0000256" key="9">
    <source>
        <dbReference type="ARBA" id="ARBA00022989"/>
    </source>
</evidence>
<evidence type="ECO:0000256" key="12">
    <source>
        <dbReference type="RuleBase" id="RU367051"/>
    </source>
</evidence>
<dbReference type="GO" id="GO:0004377">
    <property type="term" value="F:GDP-Man:Man(3)GlcNAc(2)-PP-Dol alpha-1,2-mannosyltransferase activity"/>
    <property type="evidence" value="ECO:0007669"/>
    <property type="project" value="UniProtKB-UniRule"/>
</dbReference>
<dbReference type="Gene3D" id="3.40.50.2000">
    <property type="entry name" value="Glycogen Phosphorylase B"/>
    <property type="match status" value="1"/>
</dbReference>
<dbReference type="PANTHER" id="PTHR45919">
    <property type="entry name" value="GDP-MAN:MAN(3)GLCNAC(2)-PP-DOL ALPHA-1,2-MANNOSYLTRANSFERASE"/>
    <property type="match status" value="1"/>
</dbReference>
<proteinExistence type="inferred from homology"/>
<dbReference type="Proteomes" id="UP000644660">
    <property type="component" value="Unassembled WGS sequence"/>
</dbReference>
<dbReference type="OrthoDB" id="2276068at2759"/>
<evidence type="ECO:0000256" key="5">
    <source>
        <dbReference type="ARBA" id="ARBA00022676"/>
    </source>
</evidence>
<evidence type="ECO:0000256" key="1">
    <source>
        <dbReference type="ARBA" id="ARBA00004389"/>
    </source>
</evidence>
<dbReference type="PANTHER" id="PTHR45919:SF1">
    <property type="entry name" value="GDP-MAN:MAN(3)GLCNAC(2)-PP-DOL ALPHA-1,2-MANNOSYLTRANSFERASE"/>
    <property type="match status" value="1"/>
</dbReference>
<keyword evidence="16" id="KW-1185">Reference proteome</keyword>
<sequence>MVDLLSIAIAQCMVTFCLVYLRMQSVNRSLMKPPRHFRDKLLKVIEKGGSLGDMFHSWKVGSVRRELLLRAKDVRNFTNEKDAGLLDIMMKDTKEKENIIQSLKHDEKSGRILFGFFHPYCNAGGGGEKVLWKAVETTLRFDPNIVVVIYTGDCDATGEQILGSVRNRFDYELDASRISFIFLKYRKLVDSKTWPHFTLLGQAFGSIVLSIEAILKCPPDIWCDSMGYPFGYPWVWHLLRIPIITYTHFPVISSDMLNKLAHQQRTFRVILKGFYWRLFMKYYKHVGSFITIACTNSSWTNDHISRIWTQCRTHVIFPPCSTEKLVHYEKEGDLPAKRKNQAVVLAQFRPEKRHRLIIEEYAKYLKTAQYDDVPKLIFIGSTRSDEDRQYIKDLKVLALDKLKIPQERFEIMPDLPYEDIKKMLWSSTYGINAMWNEHFGIAVVEYIAGGLIPIVHGSAGPLFDIVIDNVGFFFLDPSDPDYKETSSILGFGTLCDAFKEVSYLKDKDKKKLSDIAIRIALTKFSDSRFDEKWIDHVLSKVNNKNTH</sequence>
<evidence type="ECO:0000256" key="4">
    <source>
        <dbReference type="ARBA" id="ARBA00022018"/>
    </source>
</evidence>
<dbReference type="EC" id="2.4.1.131" evidence="3 12"/>
<feature type="domain" description="Glycosyl transferase family 1" evidence="13">
    <location>
        <begin position="336"/>
        <end position="479"/>
    </location>
</feature>
<keyword evidence="10" id="KW-0472">Membrane</keyword>
<gene>
    <name evidence="15" type="ORF">KABA2_02S05104</name>
</gene>
<evidence type="ECO:0000259" key="14">
    <source>
        <dbReference type="Pfam" id="PF15924"/>
    </source>
</evidence>
<evidence type="ECO:0000256" key="2">
    <source>
        <dbReference type="ARBA" id="ARBA00004922"/>
    </source>
</evidence>
<keyword evidence="5 12" id="KW-0328">Glycosyltransferase</keyword>
<evidence type="ECO:0000313" key="16">
    <source>
        <dbReference type="Proteomes" id="UP000644660"/>
    </source>
</evidence>
<keyword evidence="8 12" id="KW-0256">Endoplasmic reticulum</keyword>
<dbReference type="UniPathway" id="UPA00378"/>
<keyword evidence="6 12" id="KW-0808">Transferase</keyword>
<dbReference type="InterPro" id="IPR001296">
    <property type="entry name" value="Glyco_trans_1"/>
</dbReference>
<comment type="function">
    <text evidence="12">GDP-Man:Man(3)GlcNAc(2)-PP-Dol alpha-1,2-mannosyltransferase that operates in the biosynthetic pathway of dolichol-linked oligosaccharides, the glycan precursors employed in protein asparagine (N)-glycosylation. The assembly of dolichol-linked oligosaccharides begins on the cytosolic side of the endoplasmic reticulum membrane and finishes in its lumen. The sequential addition of sugars to dolichol pyrophosphate produces dolichol-linked oligosaccharides containing fourteen sugars, including two GlcNAcs, nine mannoses and three glucoses. Once assembled, the oligosaccharide is transferred from the lipid to nascent proteins by oligosaccharyltransferases. Catalyzes, on the cytoplasmic face of the endoplasmic reticulum, the addition of the fourth and fifth mannose residues to the dolichol-linked oligosaccharide chain, to produce Man(5)GlcNAc(2)-PP-dolichol core oligosaccharide.</text>
</comment>
<dbReference type="CDD" id="cd03806">
    <property type="entry name" value="GT4_ALG11-like"/>
    <property type="match status" value="1"/>
</dbReference>
<dbReference type="InterPro" id="IPR031814">
    <property type="entry name" value="ALG11_N"/>
</dbReference>
<comment type="caution">
    <text evidence="15">The sequence shown here is derived from an EMBL/GenBank/DDBJ whole genome shotgun (WGS) entry which is preliminary data.</text>
</comment>
<evidence type="ECO:0000256" key="8">
    <source>
        <dbReference type="ARBA" id="ARBA00022824"/>
    </source>
</evidence>
<keyword evidence="9" id="KW-1133">Transmembrane helix</keyword>
<dbReference type="SUPFAM" id="SSF53756">
    <property type="entry name" value="UDP-Glycosyltransferase/glycogen phosphorylase"/>
    <property type="match status" value="1"/>
</dbReference>
<accession>A0A8H2ZFZ6</accession>
<dbReference type="Pfam" id="PF00534">
    <property type="entry name" value="Glycos_transf_1"/>
    <property type="match status" value="1"/>
</dbReference>
<comment type="similarity">
    <text evidence="12">Belongs to the glycosyltransferase group 1 family. Glycosyltransferase 4 subfamily.</text>
</comment>
<dbReference type="RefSeq" id="XP_041404852.1">
    <property type="nucleotide sequence ID" value="XM_041548918.1"/>
</dbReference>